<dbReference type="InterPro" id="IPR049035">
    <property type="entry name" value="ADDB_N"/>
</dbReference>
<evidence type="ECO:0000256" key="7">
    <source>
        <dbReference type="ARBA" id="ARBA00022840"/>
    </source>
</evidence>
<evidence type="ECO:0000256" key="6">
    <source>
        <dbReference type="ARBA" id="ARBA00022839"/>
    </source>
</evidence>
<proteinExistence type="predicted"/>
<feature type="domain" description="PD-(D/E)XK endonuclease-like" evidence="10">
    <location>
        <begin position="681"/>
        <end position="976"/>
    </location>
</feature>
<evidence type="ECO:0000259" key="11">
    <source>
        <dbReference type="Pfam" id="PF21445"/>
    </source>
</evidence>
<evidence type="ECO:0000313" key="12">
    <source>
        <dbReference type="EMBL" id="HIV01479.1"/>
    </source>
</evidence>
<keyword evidence="1" id="KW-0540">Nuclease</keyword>
<keyword evidence="7" id="KW-0067">ATP-binding</keyword>
<evidence type="ECO:0000259" key="10">
    <source>
        <dbReference type="Pfam" id="PF12705"/>
    </source>
</evidence>
<dbReference type="AlphaFoldDB" id="A0A9D1SYQ1"/>
<dbReference type="Pfam" id="PF12705">
    <property type="entry name" value="PDDEXK_1"/>
    <property type="match status" value="1"/>
</dbReference>
<accession>A0A9D1SYQ1</accession>
<keyword evidence="6" id="KW-0269">Exonuclease</keyword>
<name>A0A9D1SYQ1_9FIRM</name>
<dbReference type="GO" id="GO:0006281">
    <property type="term" value="P:DNA repair"/>
    <property type="evidence" value="ECO:0007669"/>
    <property type="project" value="UniProtKB-KW"/>
</dbReference>
<dbReference type="SUPFAM" id="SSF52540">
    <property type="entry name" value="P-loop containing nucleoside triphosphate hydrolases"/>
    <property type="match status" value="1"/>
</dbReference>
<dbReference type="Gene3D" id="3.40.50.300">
    <property type="entry name" value="P-loop containing nucleotide triphosphate hydrolases"/>
    <property type="match status" value="3"/>
</dbReference>
<keyword evidence="3" id="KW-0227">DNA damage</keyword>
<reference evidence="12" key="1">
    <citation type="submission" date="2020-10" db="EMBL/GenBank/DDBJ databases">
        <authorList>
            <person name="Gilroy R."/>
        </authorList>
    </citation>
    <scope>NUCLEOTIDE SEQUENCE</scope>
    <source>
        <strain evidence="12">CHK186-9395</strain>
    </source>
</reference>
<keyword evidence="8" id="KW-0238">DNA-binding</keyword>
<dbReference type="GO" id="GO:0004527">
    <property type="term" value="F:exonuclease activity"/>
    <property type="evidence" value="ECO:0007669"/>
    <property type="project" value="UniProtKB-KW"/>
</dbReference>
<gene>
    <name evidence="12" type="ORF">IAA62_02880</name>
</gene>
<protein>
    <submittedName>
        <fullName evidence="12">PD-(D/E)XK nuclease family protein</fullName>
    </submittedName>
</protein>
<comment type="caution">
    <text evidence="12">The sequence shown here is derived from an EMBL/GenBank/DDBJ whole genome shotgun (WGS) entry which is preliminary data.</text>
</comment>
<evidence type="ECO:0000256" key="5">
    <source>
        <dbReference type="ARBA" id="ARBA00022806"/>
    </source>
</evidence>
<dbReference type="GO" id="GO:0004386">
    <property type="term" value="F:helicase activity"/>
    <property type="evidence" value="ECO:0007669"/>
    <property type="project" value="UniProtKB-KW"/>
</dbReference>
<dbReference type="InterPro" id="IPR011604">
    <property type="entry name" value="PDDEXK-like_dom_sf"/>
</dbReference>
<dbReference type="GO" id="GO:0005524">
    <property type="term" value="F:ATP binding"/>
    <property type="evidence" value="ECO:0007669"/>
    <property type="project" value="UniProtKB-KW"/>
</dbReference>
<evidence type="ECO:0000256" key="1">
    <source>
        <dbReference type="ARBA" id="ARBA00022722"/>
    </source>
</evidence>
<dbReference type="EMBL" id="DVOJ01000010">
    <property type="protein sequence ID" value="HIV01479.1"/>
    <property type="molecule type" value="Genomic_DNA"/>
</dbReference>
<dbReference type="InterPro" id="IPR011335">
    <property type="entry name" value="Restrct_endonuc-II-like"/>
</dbReference>
<dbReference type="GO" id="GO:0003677">
    <property type="term" value="F:DNA binding"/>
    <property type="evidence" value="ECO:0007669"/>
    <property type="project" value="UniProtKB-KW"/>
</dbReference>
<evidence type="ECO:0000256" key="8">
    <source>
        <dbReference type="ARBA" id="ARBA00023125"/>
    </source>
</evidence>
<dbReference type="PANTHER" id="PTHR30591:SF1">
    <property type="entry name" value="RECBCD ENZYME SUBUNIT RECC"/>
    <property type="match status" value="1"/>
</dbReference>
<dbReference type="Pfam" id="PF21445">
    <property type="entry name" value="ADDB_N"/>
    <property type="match status" value="1"/>
</dbReference>
<feature type="domain" description="ATP-dependent helicase/deoxyribonuclease subunit B N-terminal" evidence="11">
    <location>
        <begin position="20"/>
        <end position="215"/>
    </location>
</feature>
<dbReference type="InterPro" id="IPR038726">
    <property type="entry name" value="PDDEXK_AddAB-type"/>
</dbReference>
<evidence type="ECO:0000313" key="13">
    <source>
        <dbReference type="Proteomes" id="UP000886861"/>
    </source>
</evidence>
<keyword evidence="4" id="KW-0378">Hydrolase</keyword>
<dbReference type="InterPro" id="IPR027417">
    <property type="entry name" value="P-loop_NTPase"/>
</dbReference>
<dbReference type="Gene3D" id="3.90.320.10">
    <property type="match status" value="1"/>
</dbReference>
<dbReference type="Proteomes" id="UP000886861">
    <property type="component" value="Unassembled WGS sequence"/>
</dbReference>
<organism evidence="12 13">
    <name type="scientific">Candidatus Caccopulliclostridium gallistercoris</name>
    <dbReference type="NCBI Taxonomy" id="2840719"/>
    <lineage>
        <taxon>Bacteria</taxon>
        <taxon>Bacillati</taxon>
        <taxon>Bacillota</taxon>
        <taxon>Clostridia</taxon>
        <taxon>Candidatus Caccopulliclostridium</taxon>
    </lineage>
</organism>
<sequence length="1000" mass="115228">MKIIKANNFIDAEIGAIKEIVPNSLHEKYIVITPDRYSLNLEKNIFEILNVDSLFNVSVMGISRFAKKILSSLDETKENISSLGMLILVRLAITRVQSKLTCFKNINFGLCEEIKNTISQLKSAGIAYDSTFEVKSPSLKAKLDDIFLIYKEYETLLNGRLDAASLLDELELKLENVDFSNTTVMFVGFDSLTKQGTNILAKMSKLAKETVISVVEPFLQPNSYVYEHDLMQKITLLNEPMNILELSCSLENENRHILENLFAFKPATIESENVKIYSAPNIETEVIMLARKIKSLIAHGVRYKNINVAVNNLQTYAPFIERIFSLHNFSYYIDDSTNLINLFPIKFIFNILNLFLKNFKKEDLISYILSPLSEIENKDEKISEILKYDIDCNKKYVEENFANLKALINKFKNYKNYIEFIEDILKIYNFEEKLSFFAEKFKNNNQIKLEKTFLQIYEKIISVLETFKAFNVNENLADFIKILETAFSSQKISTVPASVDNIVISDATSGFFSKEDYMFVLGATDSLPNFISDCGVITDKDIDEIKIRAKIEPTVRMINRRNKFKMLSVFTAFNKKLIVSYPEVALDEKKNLPSSIIKDLRSMFTRFGEPLKVLTDDFIEAGQSLPAQAKFLAYLSIDGKELPANLENFNPIVKGTFLGLEPKIVVDDKISEPILSNRIRVTEIETYFSCPFKRFVTYNLKLKETLKPELTPADVGNFVHAYLEKIIFNLQDVDASKVLNELFKEERFYKFSIKRNRPNKEILIKEMENLTKFLLETQNISNFKPILCEKKVNLKISTKNNSYNLVGIIDRIDTYDKYFRIIDYKTGGKDLGGYPELYYGEKLQLFLYLKSAEKELNLIPCGVFYFKIKNNEKEQKLNGFYIDDFNVLRALDTTLSFDHPSSDIVKSLKIKTNKENRESGIIEYYSTGISSKLLENLTGYAENITVQALEELEQNAYQPKPTDSACNFCKYGAICKFSAKEPNRRREYKIDKKFFNGEEE</sequence>
<keyword evidence="9" id="KW-0234">DNA repair</keyword>
<reference evidence="12" key="2">
    <citation type="journal article" date="2021" name="PeerJ">
        <title>Extensive microbial diversity within the chicken gut microbiome revealed by metagenomics and culture.</title>
        <authorList>
            <person name="Gilroy R."/>
            <person name="Ravi A."/>
            <person name="Getino M."/>
            <person name="Pursley I."/>
            <person name="Horton D.L."/>
            <person name="Alikhan N.F."/>
            <person name="Baker D."/>
            <person name="Gharbi K."/>
            <person name="Hall N."/>
            <person name="Watson M."/>
            <person name="Adriaenssens E.M."/>
            <person name="Foster-Nyarko E."/>
            <person name="Jarju S."/>
            <person name="Secka A."/>
            <person name="Antonio M."/>
            <person name="Oren A."/>
            <person name="Chaudhuri R.R."/>
            <person name="La Ragione R."/>
            <person name="Hildebrand F."/>
            <person name="Pallen M.J."/>
        </authorList>
    </citation>
    <scope>NUCLEOTIDE SEQUENCE</scope>
    <source>
        <strain evidence="12">CHK186-9395</strain>
    </source>
</reference>
<dbReference type="SUPFAM" id="SSF52980">
    <property type="entry name" value="Restriction endonuclease-like"/>
    <property type="match status" value="1"/>
</dbReference>
<keyword evidence="2" id="KW-0547">Nucleotide-binding</keyword>
<evidence type="ECO:0000256" key="4">
    <source>
        <dbReference type="ARBA" id="ARBA00022801"/>
    </source>
</evidence>
<keyword evidence="5" id="KW-0347">Helicase</keyword>
<evidence type="ECO:0000256" key="3">
    <source>
        <dbReference type="ARBA" id="ARBA00022763"/>
    </source>
</evidence>
<dbReference type="PANTHER" id="PTHR30591">
    <property type="entry name" value="RECBCD ENZYME SUBUNIT RECC"/>
    <property type="match status" value="1"/>
</dbReference>
<evidence type="ECO:0000256" key="9">
    <source>
        <dbReference type="ARBA" id="ARBA00023204"/>
    </source>
</evidence>
<evidence type="ECO:0000256" key="2">
    <source>
        <dbReference type="ARBA" id="ARBA00022741"/>
    </source>
</evidence>
<dbReference type="GO" id="GO:0006310">
    <property type="term" value="P:DNA recombination"/>
    <property type="evidence" value="ECO:0007669"/>
    <property type="project" value="TreeGrafter"/>
</dbReference>